<dbReference type="AlphaFoldDB" id="A0A2T8KSW1"/>
<dbReference type="Gene3D" id="3.30.50.10">
    <property type="entry name" value="Erythroid Transcription Factor GATA-1, subunit A"/>
    <property type="match status" value="1"/>
</dbReference>
<evidence type="ECO:0000256" key="7">
    <source>
        <dbReference type="SAM" id="MobiDB-lite"/>
    </source>
</evidence>
<evidence type="ECO:0000256" key="1">
    <source>
        <dbReference type="ARBA" id="ARBA00005889"/>
    </source>
</evidence>
<dbReference type="Pfam" id="PF03101">
    <property type="entry name" value="FAR1"/>
    <property type="match status" value="1"/>
</dbReference>
<feature type="domain" description="SWIM-type" evidence="8">
    <location>
        <begin position="458"/>
        <end position="494"/>
    </location>
</feature>
<dbReference type="SMART" id="SM00575">
    <property type="entry name" value="ZnF_PMZ"/>
    <property type="match status" value="1"/>
</dbReference>
<dbReference type="InterPro" id="IPR013088">
    <property type="entry name" value="Znf_NHR/GATA"/>
</dbReference>
<sequence>MMHMLVAPDGGGVELQPYGAPPVEQELELLRDNADDGLEGHVRCLRCGISGNATPHMRRGPDGPRTLCNACGIAYRKGKMRRMIEAEPPIDEAALAKLVPEVGMEFESEEKAYEFYNKYAGHIGFSVRKSTSHKSSENITKVRTFVCSREGYNRDKKSLEAKKPRLDTRIGCPARLIIKVTPECKYRVTDFKAEHNHQLAPPSTMHMLRSQRILTELQSGEAELSDDSVVTPTTKATGDLVVRQIDEDDKLTNFFWADPKSRDDFNYFGDVLCLDTTYKINGYGSKTFAKDFSKCVFGYEDGDEFLFAWRSMLEKYDLRHNEWLSKVFDEKEQWALAYDRHIFSADIISALQAESFSSILKKFLSPQLDLLSFFKHYERAVDEHRYAELQADFQASQSYPRIPPAKMLKQTAHTYTPVVFEIFRKEFELFMDSVLFSCGEAGTTSEYKVASSEKPKEHFVRFDSSDRSCVCTCRKFEFMGIPCCHMLKVLDYRNIKELPQKYLLKRWRRTAKSANEDNEGNASNANGSSLNAPAPAANHHGLQSFSAMIQDTSVSSMP</sequence>
<dbReference type="CDD" id="cd00202">
    <property type="entry name" value="ZnF_GATA"/>
    <property type="match status" value="1"/>
</dbReference>
<dbReference type="PANTHER" id="PTHR31669">
    <property type="entry name" value="PROTEIN FAR1-RELATED SEQUENCE 10-RELATED"/>
    <property type="match status" value="1"/>
</dbReference>
<evidence type="ECO:0000256" key="6">
    <source>
        <dbReference type="RuleBase" id="RU367018"/>
    </source>
</evidence>
<evidence type="ECO:0000256" key="2">
    <source>
        <dbReference type="ARBA" id="ARBA00022723"/>
    </source>
</evidence>
<evidence type="ECO:0000256" key="5">
    <source>
        <dbReference type="PROSITE-ProRule" id="PRU00325"/>
    </source>
</evidence>
<gene>
    <name evidence="9" type="ORF">PAHAL_2G446200</name>
</gene>
<dbReference type="InterPro" id="IPR031052">
    <property type="entry name" value="FHY3/FAR1"/>
</dbReference>
<dbReference type="InterPro" id="IPR006564">
    <property type="entry name" value="Znf_PMZ"/>
</dbReference>
<dbReference type="GO" id="GO:0006355">
    <property type="term" value="P:regulation of DNA-templated transcription"/>
    <property type="evidence" value="ECO:0007669"/>
    <property type="project" value="UniProtKB-UniRule"/>
</dbReference>
<feature type="region of interest" description="Disordered" evidence="7">
    <location>
        <begin position="513"/>
        <end position="536"/>
    </location>
</feature>
<keyword evidence="4 6" id="KW-0862">Zinc</keyword>
<proteinExistence type="inferred from homology"/>
<comment type="similarity">
    <text evidence="1 6">Belongs to the FHY3/FAR1 family.</text>
</comment>
<reference evidence="9" key="1">
    <citation type="submission" date="2018-04" db="EMBL/GenBank/DDBJ databases">
        <title>WGS assembly of Panicum hallii.</title>
        <authorList>
            <person name="Lovell J."/>
            <person name="Jenkins J."/>
            <person name="Lowry D."/>
            <person name="Mamidi S."/>
            <person name="Sreedasyam A."/>
            <person name="Weng X."/>
            <person name="Barry K."/>
            <person name="Bonette J."/>
            <person name="Campitelli B."/>
            <person name="Daum C."/>
            <person name="Gordon S."/>
            <person name="Gould B."/>
            <person name="Lipzen A."/>
            <person name="Macqueen A."/>
            <person name="Palacio-Mejia J."/>
            <person name="Plott C."/>
            <person name="Shakirov E."/>
            <person name="Shu S."/>
            <person name="Yoshinaga Y."/>
            <person name="Zane M."/>
            <person name="Rokhsar D."/>
            <person name="Grimwood J."/>
            <person name="Schmutz J."/>
            <person name="Juenger T."/>
        </authorList>
    </citation>
    <scope>NUCLEOTIDE SEQUENCE [LARGE SCALE GENOMIC DNA]</scope>
    <source>
        <strain evidence="9">FIL2</strain>
    </source>
</reference>
<keyword evidence="3 5" id="KW-0863">Zinc-finger</keyword>
<dbReference type="GO" id="GO:0005634">
    <property type="term" value="C:nucleus"/>
    <property type="evidence" value="ECO:0007669"/>
    <property type="project" value="UniProtKB-SubCell"/>
</dbReference>
<keyword evidence="6" id="KW-0539">Nucleus</keyword>
<dbReference type="Pfam" id="PF04434">
    <property type="entry name" value="SWIM"/>
    <property type="match status" value="1"/>
</dbReference>
<dbReference type="Proteomes" id="UP000243499">
    <property type="component" value="Chromosome 2"/>
</dbReference>
<protein>
    <recommendedName>
        <fullName evidence="6">Protein FAR1-RELATED SEQUENCE</fullName>
    </recommendedName>
</protein>
<dbReference type="GO" id="GO:0008270">
    <property type="term" value="F:zinc ion binding"/>
    <property type="evidence" value="ECO:0007669"/>
    <property type="project" value="UniProtKB-UniRule"/>
</dbReference>
<evidence type="ECO:0000256" key="3">
    <source>
        <dbReference type="ARBA" id="ARBA00022771"/>
    </source>
</evidence>
<dbReference type="Pfam" id="PF00320">
    <property type="entry name" value="GATA"/>
    <property type="match status" value="1"/>
</dbReference>
<name>A0A2T8KSW1_9POAL</name>
<organism evidence="9">
    <name type="scientific">Panicum hallii</name>
    <dbReference type="NCBI Taxonomy" id="206008"/>
    <lineage>
        <taxon>Eukaryota</taxon>
        <taxon>Viridiplantae</taxon>
        <taxon>Streptophyta</taxon>
        <taxon>Embryophyta</taxon>
        <taxon>Tracheophyta</taxon>
        <taxon>Spermatophyta</taxon>
        <taxon>Magnoliopsida</taxon>
        <taxon>Liliopsida</taxon>
        <taxon>Poales</taxon>
        <taxon>Poaceae</taxon>
        <taxon>PACMAD clade</taxon>
        <taxon>Panicoideae</taxon>
        <taxon>Panicodae</taxon>
        <taxon>Paniceae</taxon>
        <taxon>Panicinae</taxon>
        <taxon>Panicum</taxon>
        <taxon>Panicum sect. Panicum</taxon>
    </lineage>
</organism>
<dbReference type="SMART" id="SM00401">
    <property type="entry name" value="ZnF_GATA"/>
    <property type="match status" value="1"/>
</dbReference>
<dbReference type="EMBL" id="CM008047">
    <property type="protein sequence ID" value="PVH65246.1"/>
    <property type="molecule type" value="Genomic_DNA"/>
</dbReference>
<evidence type="ECO:0000256" key="4">
    <source>
        <dbReference type="ARBA" id="ARBA00022833"/>
    </source>
</evidence>
<evidence type="ECO:0000313" key="9">
    <source>
        <dbReference type="EMBL" id="PVH65246.1"/>
    </source>
</evidence>
<feature type="compositionally biased region" description="Low complexity" evidence="7">
    <location>
        <begin position="520"/>
        <end position="536"/>
    </location>
</feature>
<dbReference type="GO" id="GO:0043565">
    <property type="term" value="F:sequence-specific DNA binding"/>
    <property type="evidence" value="ECO:0007669"/>
    <property type="project" value="InterPro"/>
</dbReference>
<dbReference type="InterPro" id="IPR007527">
    <property type="entry name" value="Znf_SWIM"/>
</dbReference>
<accession>A0A2T8KSW1</accession>
<comment type="subcellular location">
    <subcellularLocation>
        <location evidence="6">Nucleus</location>
    </subcellularLocation>
</comment>
<evidence type="ECO:0000259" key="8">
    <source>
        <dbReference type="PROSITE" id="PS50966"/>
    </source>
</evidence>
<dbReference type="InterPro" id="IPR000679">
    <property type="entry name" value="Znf_GATA"/>
</dbReference>
<dbReference type="Gramene" id="PVH65246">
    <property type="protein sequence ID" value="PVH65246"/>
    <property type="gene ID" value="PAHAL_2G446200"/>
</dbReference>
<keyword evidence="2 6" id="KW-0479">Metal-binding</keyword>
<dbReference type="PANTHER" id="PTHR31669:SF273">
    <property type="entry name" value="PROTEIN FAR1-RELATED SEQUENCE"/>
    <property type="match status" value="1"/>
</dbReference>
<dbReference type="PROSITE" id="PS50966">
    <property type="entry name" value="ZF_SWIM"/>
    <property type="match status" value="1"/>
</dbReference>
<dbReference type="InterPro" id="IPR004330">
    <property type="entry name" value="FAR1_DNA_bnd_dom"/>
</dbReference>
<comment type="function">
    <text evidence="6">Putative transcription activator involved in regulating light control of development.</text>
</comment>
<dbReference type="SUPFAM" id="SSF57716">
    <property type="entry name" value="Glucocorticoid receptor-like (DNA-binding domain)"/>
    <property type="match status" value="1"/>
</dbReference>